<accession>A0A8H5ZRJ4</accession>
<protein>
    <submittedName>
        <fullName evidence="1">Uncharacterized protein</fullName>
    </submittedName>
</protein>
<proteinExistence type="predicted"/>
<organism evidence="1 2">
    <name type="scientific">Petromyces alliaceus</name>
    <name type="common">Aspergillus alliaceus</name>
    <dbReference type="NCBI Taxonomy" id="209559"/>
    <lineage>
        <taxon>Eukaryota</taxon>
        <taxon>Fungi</taxon>
        <taxon>Dikarya</taxon>
        <taxon>Ascomycota</taxon>
        <taxon>Pezizomycotina</taxon>
        <taxon>Eurotiomycetes</taxon>
        <taxon>Eurotiomycetidae</taxon>
        <taxon>Eurotiales</taxon>
        <taxon>Aspergillaceae</taxon>
        <taxon>Aspergillus</taxon>
        <taxon>Aspergillus subgen. Circumdati</taxon>
    </lineage>
</organism>
<dbReference type="Proteomes" id="UP000541154">
    <property type="component" value="Unassembled WGS sequence"/>
</dbReference>
<dbReference type="SUPFAM" id="SSF53474">
    <property type="entry name" value="alpha/beta-Hydrolases"/>
    <property type="match status" value="1"/>
</dbReference>
<sequence>MSGSAAIYAAAFDKRARAAVPSSFCIGGGQNCEPMAFIDRIAPTLFLMVVSDNDVEAVTAAQPKAYASAYEPKRIAVLCDADHFKPYFGPTFEENINAQLSFLNEVLGKH</sequence>
<comment type="caution">
    <text evidence="1">The sequence shown here is derived from an EMBL/GenBank/DDBJ whole genome shotgun (WGS) entry which is preliminary data.</text>
</comment>
<evidence type="ECO:0000313" key="2">
    <source>
        <dbReference type="Proteomes" id="UP000541154"/>
    </source>
</evidence>
<gene>
    <name evidence="1" type="ORF">ETB97_010048</name>
</gene>
<dbReference type="AlphaFoldDB" id="A0A8H5ZRJ4"/>
<name>A0A8H5ZRJ4_PETAA</name>
<evidence type="ECO:0000313" key="1">
    <source>
        <dbReference type="EMBL" id="KAF5855101.1"/>
    </source>
</evidence>
<dbReference type="InterPro" id="IPR029058">
    <property type="entry name" value="AB_hydrolase_fold"/>
</dbReference>
<keyword evidence="2" id="KW-1185">Reference proteome</keyword>
<reference evidence="1 2" key="1">
    <citation type="submission" date="2019-04" db="EMBL/GenBank/DDBJ databases">
        <title>Aspergillus burnettii sp. nov., novel species from soil in southeast Queensland.</title>
        <authorList>
            <person name="Gilchrist C.L.M."/>
            <person name="Pitt J.I."/>
            <person name="Lange L."/>
            <person name="Lacey H.J."/>
            <person name="Vuong D."/>
            <person name="Midgley D.J."/>
            <person name="Greenfield P."/>
            <person name="Bradbury M."/>
            <person name="Lacey E."/>
            <person name="Busk P.K."/>
            <person name="Pilgaard B."/>
            <person name="Chooi Y.H."/>
            <person name="Piggott A.M."/>
        </authorList>
    </citation>
    <scope>NUCLEOTIDE SEQUENCE [LARGE SCALE GENOMIC DNA]</scope>
    <source>
        <strain evidence="1 2">FRR 5400</strain>
    </source>
</reference>
<dbReference type="Gene3D" id="3.40.50.1820">
    <property type="entry name" value="alpha/beta hydrolase"/>
    <property type="match status" value="1"/>
</dbReference>
<dbReference type="EMBL" id="SPNV01000506">
    <property type="protein sequence ID" value="KAF5855101.1"/>
    <property type="molecule type" value="Genomic_DNA"/>
</dbReference>